<dbReference type="InterPro" id="IPR029063">
    <property type="entry name" value="SAM-dependent_MTases_sf"/>
</dbReference>
<dbReference type="GO" id="GO:0008983">
    <property type="term" value="F:protein-glutamate O-methyltransferase activity"/>
    <property type="evidence" value="ECO:0007669"/>
    <property type="project" value="UniProtKB-EC"/>
</dbReference>
<protein>
    <recommendedName>
        <fullName evidence="5">Chemotaxis protein methyltransferase</fullName>
        <ecNumber evidence="5">2.1.1.80</ecNumber>
    </recommendedName>
</protein>
<organism evidence="8 9">
    <name type="scientific">Abyssibacter profundi</name>
    <dbReference type="NCBI Taxonomy" id="2182787"/>
    <lineage>
        <taxon>Bacteria</taxon>
        <taxon>Pseudomonadati</taxon>
        <taxon>Pseudomonadota</taxon>
        <taxon>Gammaproteobacteria</taxon>
        <taxon>Chromatiales</taxon>
        <taxon>Oceanococcaceae</taxon>
        <taxon>Abyssibacter</taxon>
    </lineage>
</organism>
<feature type="binding site" evidence="6">
    <location>
        <position position="84"/>
    </location>
    <ligand>
        <name>S-adenosyl-L-methionine</name>
        <dbReference type="ChEBI" id="CHEBI:59789"/>
    </ligand>
</feature>
<dbReference type="InterPro" id="IPR026024">
    <property type="entry name" value="Chemotaxis_MeTrfase_CheR"/>
</dbReference>
<evidence type="ECO:0000256" key="5">
    <source>
        <dbReference type="PIRNR" id="PIRNR000410"/>
    </source>
</evidence>
<dbReference type="InterPro" id="IPR022642">
    <property type="entry name" value="CheR_C"/>
</dbReference>
<evidence type="ECO:0000313" key="9">
    <source>
        <dbReference type="Proteomes" id="UP000251800"/>
    </source>
</evidence>
<keyword evidence="2 5" id="KW-0489">Methyltransferase</keyword>
<dbReference type="InterPro" id="IPR000780">
    <property type="entry name" value="CheR_MeTrfase"/>
</dbReference>
<feature type="binding site" evidence="6">
    <location>
        <position position="88"/>
    </location>
    <ligand>
        <name>S-adenosyl-L-methionine</name>
        <dbReference type="ChEBI" id="CHEBI:59789"/>
    </ligand>
</feature>
<dbReference type="EMBL" id="QEQK01000015">
    <property type="protein sequence ID" value="PWN54978.1"/>
    <property type="molecule type" value="Genomic_DNA"/>
</dbReference>
<evidence type="ECO:0000256" key="3">
    <source>
        <dbReference type="ARBA" id="ARBA00022679"/>
    </source>
</evidence>
<accession>A0A383XQS4</accession>
<feature type="binding site" evidence="6">
    <location>
        <position position="82"/>
    </location>
    <ligand>
        <name>S-adenosyl-L-methionine</name>
        <dbReference type="ChEBI" id="CHEBI:59789"/>
    </ligand>
</feature>
<feature type="domain" description="CheR-type methyltransferase" evidence="7">
    <location>
        <begin position="6"/>
        <end position="277"/>
    </location>
</feature>
<dbReference type="OrthoDB" id="9816309at2"/>
<keyword evidence="9" id="KW-1185">Reference proteome</keyword>
<evidence type="ECO:0000256" key="1">
    <source>
        <dbReference type="ARBA" id="ARBA00001541"/>
    </source>
</evidence>
<dbReference type="PIRSF" id="PIRSF000410">
    <property type="entry name" value="CheR"/>
    <property type="match status" value="1"/>
</dbReference>
<evidence type="ECO:0000259" key="7">
    <source>
        <dbReference type="PROSITE" id="PS50123"/>
    </source>
</evidence>
<proteinExistence type="predicted"/>
<dbReference type="Gene3D" id="3.40.50.150">
    <property type="entry name" value="Vaccinia Virus protein VP39"/>
    <property type="match status" value="1"/>
</dbReference>
<dbReference type="PANTHER" id="PTHR24422">
    <property type="entry name" value="CHEMOTAXIS PROTEIN METHYLTRANSFERASE"/>
    <property type="match status" value="1"/>
</dbReference>
<evidence type="ECO:0000256" key="2">
    <source>
        <dbReference type="ARBA" id="ARBA00022603"/>
    </source>
</evidence>
<dbReference type="SUPFAM" id="SSF47757">
    <property type="entry name" value="Chemotaxis receptor methyltransferase CheR, N-terminal domain"/>
    <property type="match status" value="1"/>
</dbReference>
<comment type="function">
    <text evidence="5">Methylation of the membrane-bound methyl-accepting chemotaxis proteins (MCP) to form gamma-glutamyl methyl ester residues in MCP.</text>
</comment>
<comment type="caution">
    <text evidence="8">The sequence shown here is derived from an EMBL/GenBank/DDBJ whole genome shotgun (WGS) entry which is preliminary data.</text>
</comment>
<sequence>MATVSGGDRDFDLTRAHFQRVRQLIGEYAGISLAASKQDMVYSRLVRRLRALKLDSFDDYLQIVVADEQGERQAFVNALTTNLTAFYREAHHFDVLDRVLGEFGSRKVRIWCSAASTGEEPYSIAMTVVEHYNSWSPPVEIVATDINTEVLRQCRSGIYGLDRIEGIDAARRKRFFQRGVGAMAGKARIKPELQRLVDFETFNLLGDHWSRFNGVDIIFCRNVMIYFDKPTQASLLKQFHRVMNVNGWLFVGHSESQVRDVPGFVAQGHTVYRSQAVGVAA</sequence>
<dbReference type="EC" id="2.1.1.80" evidence="5"/>
<comment type="catalytic activity">
    <reaction evidence="1 5">
        <text>L-glutamyl-[protein] + S-adenosyl-L-methionine = [protein]-L-glutamate 5-O-methyl ester + S-adenosyl-L-homocysteine</text>
        <dbReference type="Rhea" id="RHEA:24452"/>
        <dbReference type="Rhea" id="RHEA-COMP:10208"/>
        <dbReference type="Rhea" id="RHEA-COMP:10311"/>
        <dbReference type="ChEBI" id="CHEBI:29973"/>
        <dbReference type="ChEBI" id="CHEBI:57856"/>
        <dbReference type="ChEBI" id="CHEBI:59789"/>
        <dbReference type="ChEBI" id="CHEBI:82795"/>
        <dbReference type="EC" id="2.1.1.80"/>
    </reaction>
</comment>
<gene>
    <name evidence="8" type="ORF">DEH80_14665</name>
</gene>
<keyword evidence="3 5" id="KW-0808">Transferase</keyword>
<dbReference type="PRINTS" id="PR00996">
    <property type="entry name" value="CHERMTFRASE"/>
</dbReference>
<dbReference type="Pfam" id="PF01739">
    <property type="entry name" value="CheR"/>
    <property type="match status" value="1"/>
</dbReference>
<dbReference type="InterPro" id="IPR022641">
    <property type="entry name" value="CheR_N"/>
</dbReference>
<feature type="binding site" evidence="6">
    <location>
        <begin position="221"/>
        <end position="222"/>
    </location>
    <ligand>
        <name>S-adenosyl-L-methionine</name>
        <dbReference type="ChEBI" id="CHEBI:59789"/>
    </ligand>
</feature>
<name>A0A383XQS4_9GAMM</name>
<dbReference type="Proteomes" id="UP000251800">
    <property type="component" value="Unassembled WGS sequence"/>
</dbReference>
<evidence type="ECO:0000256" key="6">
    <source>
        <dbReference type="PIRSR" id="PIRSR000410-1"/>
    </source>
</evidence>
<dbReference type="AlphaFoldDB" id="A0A383XQS4"/>
<feature type="binding site" evidence="6">
    <location>
        <position position="120"/>
    </location>
    <ligand>
        <name>S-adenosyl-L-methionine</name>
        <dbReference type="ChEBI" id="CHEBI:59789"/>
    </ligand>
</feature>
<dbReference type="Gene3D" id="1.10.155.10">
    <property type="entry name" value="Chemotaxis receptor methyltransferase CheR, N-terminal domain"/>
    <property type="match status" value="1"/>
</dbReference>
<reference evidence="8 9" key="1">
    <citation type="submission" date="2018-05" db="EMBL/GenBank/DDBJ databases">
        <title>Abyssibacter profundi OUC007T gen. nov., sp. nov, a marine bacterium isolated from seawater of the Mariana Trench.</title>
        <authorList>
            <person name="Zhou S."/>
        </authorList>
    </citation>
    <scope>NUCLEOTIDE SEQUENCE [LARGE SCALE GENOMIC DNA]</scope>
    <source>
        <strain evidence="8 9">OUC007</strain>
    </source>
</reference>
<evidence type="ECO:0000256" key="4">
    <source>
        <dbReference type="ARBA" id="ARBA00022691"/>
    </source>
</evidence>
<dbReference type="InterPro" id="IPR036804">
    <property type="entry name" value="CheR_N_sf"/>
</dbReference>
<feature type="binding site" evidence="6">
    <location>
        <position position="145"/>
    </location>
    <ligand>
        <name>S-adenosyl-L-methionine</name>
        <dbReference type="ChEBI" id="CHEBI:59789"/>
    </ligand>
</feature>
<dbReference type="InterPro" id="IPR050903">
    <property type="entry name" value="Bact_Chemotaxis_MeTrfase"/>
</dbReference>
<dbReference type="PANTHER" id="PTHR24422:SF19">
    <property type="entry name" value="CHEMOTAXIS PROTEIN METHYLTRANSFERASE"/>
    <property type="match status" value="1"/>
</dbReference>
<evidence type="ECO:0000313" key="8">
    <source>
        <dbReference type="EMBL" id="PWN54978.1"/>
    </source>
</evidence>
<feature type="binding site" evidence="6">
    <location>
        <begin position="203"/>
        <end position="204"/>
    </location>
    <ligand>
        <name>S-adenosyl-L-methionine</name>
        <dbReference type="ChEBI" id="CHEBI:59789"/>
    </ligand>
</feature>
<dbReference type="GO" id="GO:0032259">
    <property type="term" value="P:methylation"/>
    <property type="evidence" value="ECO:0007669"/>
    <property type="project" value="UniProtKB-KW"/>
</dbReference>
<dbReference type="SUPFAM" id="SSF53335">
    <property type="entry name" value="S-adenosyl-L-methionine-dependent methyltransferases"/>
    <property type="match status" value="1"/>
</dbReference>
<keyword evidence="4 5" id="KW-0949">S-adenosyl-L-methionine</keyword>
<dbReference type="PROSITE" id="PS50123">
    <property type="entry name" value="CHER"/>
    <property type="match status" value="1"/>
</dbReference>
<dbReference type="SMART" id="SM00138">
    <property type="entry name" value="MeTrc"/>
    <property type="match status" value="1"/>
</dbReference>
<dbReference type="Pfam" id="PF03705">
    <property type="entry name" value="CheR_N"/>
    <property type="match status" value="1"/>
</dbReference>